<evidence type="ECO:0000256" key="1">
    <source>
        <dbReference type="SAM" id="MobiDB-lite"/>
    </source>
</evidence>
<keyword evidence="3" id="KW-1185">Reference proteome</keyword>
<gene>
    <name evidence="2" type="ORF">HPG69_010886</name>
</gene>
<dbReference type="Proteomes" id="UP000551758">
    <property type="component" value="Unassembled WGS sequence"/>
</dbReference>
<evidence type="ECO:0000313" key="3">
    <source>
        <dbReference type="Proteomes" id="UP000551758"/>
    </source>
</evidence>
<name>A0A7J7EG90_DICBM</name>
<protein>
    <submittedName>
        <fullName evidence="2">Uncharacterized protein</fullName>
    </submittedName>
</protein>
<evidence type="ECO:0000313" key="2">
    <source>
        <dbReference type="EMBL" id="KAF5914820.1"/>
    </source>
</evidence>
<dbReference type="EMBL" id="JACDTQ010003071">
    <property type="protein sequence ID" value="KAF5914820.1"/>
    <property type="molecule type" value="Genomic_DNA"/>
</dbReference>
<reference evidence="2 3" key="1">
    <citation type="journal article" date="2020" name="Mol. Biol. Evol.">
        <title>Interspecific Gene Flow and the Evolution of Specialization in Black and White Rhinoceros.</title>
        <authorList>
            <person name="Moodley Y."/>
            <person name="Westbury M.V."/>
            <person name="Russo I.M."/>
            <person name="Gopalakrishnan S."/>
            <person name="Rakotoarivelo A."/>
            <person name="Olsen R.A."/>
            <person name="Prost S."/>
            <person name="Tunstall T."/>
            <person name="Ryder O.A."/>
            <person name="Dalen L."/>
            <person name="Bruford M.W."/>
        </authorList>
    </citation>
    <scope>NUCLEOTIDE SEQUENCE [LARGE SCALE GENOMIC DNA]</scope>
    <source>
        <strain evidence="2">SBR-YM</strain>
        <tissue evidence="2">Skin</tissue>
    </source>
</reference>
<sequence>MTTGYFKDDGKGRRLILCRICEGIRSCEDYGILICLGVKNLPDTFRAITLSGKRLYHQLPPGKGYAGTPASCCLEEKGLLTRNREYEEKERKPLRLILFKAVIYGDILTAKGQIHVVMFQHGAGRSGLDLEHQALKGQAHFQCPNMVRLRRRQGALAFLPLMGRRQQRTFRSKHNVKESKWGFGFASGQVARVCRERVSFIRSLGVFGGGRERKALLGPRGRTASGSSPRPCGLGKA</sequence>
<accession>A0A7J7EG90</accession>
<proteinExistence type="predicted"/>
<dbReference type="AlphaFoldDB" id="A0A7J7EG90"/>
<comment type="caution">
    <text evidence="2">The sequence shown here is derived from an EMBL/GenBank/DDBJ whole genome shotgun (WGS) entry which is preliminary data.</text>
</comment>
<feature type="region of interest" description="Disordered" evidence="1">
    <location>
        <begin position="217"/>
        <end position="237"/>
    </location>
</feature>
<organism evidence="2 3">
    <name type="scientific">Diceros bicornis minor</name>
    <name type="common">South-central black rhinoceros</name>
    <dbReference type="NCBI Taxonomy" id="77932"/>
    <lineage>
        <taxon>Eukaryota</taxon>
        <taxon>Metazoa</taxon>
        <taxon>Chordata</taxon>
        <taxon>Craniata</taxon>
        <taxon>Vertebrata</taxon>
        <taxon>Euteleostomi</taxon>
        <taxon>Mammalia</taxon>
        <taxon>Eutheria</taxon>
        <taxon>Laurasiatheria</taxon>
        <taxon>Perissodactyla</taxon>
        <taxon>Rhinocerotidae</taxon>
        <taxon>Diceros</taxon>
    </lineage>
</organism>